<accession>A0A0G0XGR8</accession>
<proteinExistence type="predicted"/>
<feature type="compositionally biased region" description="Low complexity" evidence="1">
    <location>
        <begin position="225"/>
        <end position="266"/>
    </location>
</feature>
<comment type="caution">
    <text evidence="2">The sequence shown here is derived from an EMBL/GenBank/DDBJ whole genome shotgun (WGS) entry which is preliminary data.</text>
</comment>
<reference evidence="2 3" key="1">
    <citation type="journal article" date="2015" name="Nature">
        <title>rRNA introns, odd ribosomes, and small enigmatic genomes across a large radiation of phyla.</title>
        <authorList>
            <person name="Brown C.T."/>
            <person name="Hug L.A."/>
            <person name="Thomas B.C."/>
            <person name="Sharon I."/>
            <person name="Castelle C.J."/>
            <person name="Singh A."/>
            <person name="Wilkins M.J."/>
            <person name="Williams K.H."/>
            <person name="Banfield J.F."/>
        </authorList>
    </citation>
    <scope>NUCLEOTIDE SEQUENCE [LARGE SCALE GENOMIC DNA]</scope>
</reference>
<dbReference type="AlphaFoldDB" id="A0A0G0XGR8"/>
<evidence type="ECO:0000313" key="2">
    <source>
        <dbReference type="EMBL" id="KKR86927.1"/>
    </source>
</evidence>
<evidence type="ECO:0000313" key="3">
    <source>
        <dbReference type="Proteomes" id="UP000034616"/>
    </source>
</evidence>
<organism evidence="2 3">
    <name type="scientific">Candidatus Uhrbacteria bacterium GW2011_GWC2_41_11</name>
    <dbReference type="NCBI Taxonomy" id="1618985"/>
    <lineage>
        <taxon>Bacteria</taxon>
        <taxon>Candidatus Uhriibacteriota</taxon>
    </lineage>
</organism>
<gene>
    <name evidence="2" type="ORF">UU35_C0007G0073</name>
</gene>
<dbReference type="EMBL" id="LCAH01000007">
    <property type="protein sequence ID" value="KKR86927.1"/>
    <property type="molecule type" value="Genomic_DNA"/>
</dbReference>
<evidence type="ECO:0000256" key="1">
    <source>
        <dbReference type="SAM" id="MobiDB-lite"/>
    </source>
</evidence>
<name>A0A0G0XGR8_9BACT</name>
<dbReference type="Proteomes" id="UP000034616">
    <property type="component" value="Unassembled WGS sequence"/>
</dbReference>
<dbReference type="PROSITE" id="PS51257">
    <property type="entry name" value="PROKAR_LIPOPROTEIN"/>
    <property type="match status" value="1"/>
</dbReference>
<feature type="region of interest" description="Disordered" evidence="1">
    <location>
        <begin position="225"/>
        <end position="355"/>
    </location>
</feature>
<feature type="compositionally biased region" description="Low complexity" evidence="1">
    <location>
        <begin position="278"/>
        <end position="355"/>
    </location>
</feature>
<protein>
    <submittedName>
        <fullName evidence="2">Uncharacterized protein</fullName>
    </submittedName>
</protein>
<sequence>MMRPNRSMFVGFSLLLVGLIGCGNNHNPRVVDGPTTTQTSVAATSYTLDASAFALDTVVGLVKSGQISDTAALEKTVNDPSTGINNVDVDNDGKIDFIGVQEGSDGSKVVLNLLAVPSSTGDVNAAVKVASVTVEKDIITNQVTISGGYPEYVSGYDRYYYHDTGLSFGEAYLIASLLRPHPVYAYHYNPYYYTPRYVVPPTTLSTTRTSYTTTNKVTTVSPVSRSTTVNVGSNNTTYASKSSSSSSNKTTSTTMSGYSGSMTSYSVTDPSKKSQTVSAFSSTPTTTTSTAAKTTAAATKPATSTSSSWGSSSSTTSKPTSSSGSSSSWWGSSSSSSSSKSSGSSKSKSSSSRRR</sequence>
<dbReference type="PATRIC" id="fig|1618985.3.peg.589"/>
<feature type="compositionally biased region" description="Polar residues" evidence="1">
    <location>
        <begin position="267"/>
        <end position="277"/>
    </location>
</feature>